<dbReference type="GO" id="GO:0016462">
    <property type="term" value="F:pyrophosphatase activity"/>
    <property type="evidence" value="ECO:0007669"/>
    <property type="project" value="TreeGrafter"/>
</dbReference>
<accession>A0A402CXQ2</accession>
<dbReference type="Pfam" id="PF02541">
    <property type="entry name" value="Ppx-GppA"/>
    <property type="match status" value="1"/>
</dbReference>
<proteinExistence type="predicted"/>
<dbReference type="Proteomes" id="UP000287394">
    <property type="component" value="Chromosome"/>
</dbReference>
<dbReference type="AlphaFoldDB" id="A0A402CXQ2"/>
<dbReference type="PANTHER" id="PTHR30005:SF13">
    <property type="entry name" value="EXOPOLYPHOSPHATASE 2"/>
    <property type="match status" value="1"/>
</dbReference>
<dbReference type="PANTHER" id="PTHR30005">
    <property type="entry name" value="EXOPOLYPHOSPHATASE"/>
    <property type="match status" value="1"/>
</dbReference>
<dbReference type="CDD" id="cd24054">
    <property type="entry name" value="ASKHA_NBD_AaPPX-GppA_MtPPX2-like"/>
    <property type="match status" value="1"/>
</dbReference>
<dbReference type="KEGG" id="ccot:CCAX7_42610"/>
<keyword evidence="2" id="KW-1185">Reference proteome</keyword>
<sequence length="308" mass="32442">MSTRIAAIDVGTNSTKATLADADQGKITIVREDSEVTRLGEGVDASKTLKQIAMDRTLAAIQRFADAARADGATRIVAAGTSAMRDASNGPEFIDRIHRDAGVSIEIITGDREAELAYAAIRSDDSLGLAADLALLVFDIGGGSSEFIVGEGNSVRAHRSLNIGAVRLTERFLHGDPPTASELEEAASYTREMLEQFELAPHPKAIAGIGGTAINVAAVAAHAAGAGDAEIHGRSVTLADVNDVLGLFISRTTEERKRVPGLESARADVIIGGVLILQHLLQRAGVDRFVVSKRGLRYGLIAEAARER</sequence>
<dbReference type="InterPro" id="IPR003695">
    <property type="entry name" value="Ppx_GppA_N"/>
</dbReference>
<dbReference type="EMBL" id="AP025739">
    <property type="protein sequence ID" value="BDI32210.1"/>
    <property type="molecule type" value="Genomic_DNA"/>
</dbReference>
<dbReference type="Gene3D" id="3.30.420.150">
    <property type="entry name" value="Exopolyphosphatase. Domain 2"/>
    <property type="match status" value="1"/>
</dbReference>
<organism evidence="1 2">
    <name type="scientific">Capsulimonas corticalis</name>
    <dbReference type="NCBI Taxonomy" id="2219043"/>
    <lineage>
        <taxon>Bacteria</taxon>
        <taxon>Bacillati</taxon>
        <taxon>Armatimonadota</taxon>
        <taxon>Armatimonadia</taxon>
        <taxon>Capsulimonadales</taxon>
        <taxon>Capsulimonadaceae</taxon>
        <taxon>Capsulimonas</taxon>
    </lineage>
</organism>
<evidence type="ECO:0000313" key="2">
    <source>
        <dbReference type="Proteomes" id="UP000287394"/>
    </source>
</evidence>
<protein>
    <submittedName>
        <fullName evidence="1">Uncharacterized protein</fullName>
    </submittedName>
</protein>
<name>A0A402CXQ2_9BACT</name>
<dbReference type="OrthoDB" id="9814545at2"/>
<dbReference type="InterPro" id="IPR050273">
    <property type="entry name" value="GppA/Ppx_hydrolase"/>
</dbReference>
<dbReference type="RefSeq" id="WP_119322098.1">
    <property type="nucleotide sequence ID" value="NZ_AP025739.1"/>
</dbReference>
<dbReference type="Gene3D" id="3.30.420.40">
    <property type="match status" value="1"/>
</dbReference>
<evidence type="ECO:0000313" key="1">
    <source>
        <dbReference type="EMBL" id="BDI32210.1"/>
    </source>
</evidence>
<dbReference type="SUPFAM" id="SSF53067">
    <property type="entry name" value="Actin-like ATPase domain"/>
    <property type="match status" value="2"/>
</dbReference>
<gene>
    <name evidence="1" type="ORF">CCAX7_42610</name>
</gene>
<dbReference type="InterPro" id="IPR043129">
    <property type="entry name" value="ATPase_NBD"/>
</dbReference>
<reference evidence="1 2" key="1">
    <citation type="journal article" date="2019" name="Int. J. Syst. Evol. Microbiol.">
        <title>Capsulimonas corticalis gen. nov., sp. nov., an aerobic capsulated bacterium, of a novel bacterial order, Capsulimonadales ord. nov., of the class Armatimonadia of the phylum Armatimonadetes.</title>
        <authorList>
            <person name="Li J."/>
            <person name="Kudo C."/>
            <person name="Tonouchi A."/>
        </authorList>
    </citation>
    <scope>NUCLEOTIDE SEQUENCE [LARGE SCALE GENOMIC DNA]</scope>
    <source>
        <strain evidence="1 2">AX-7</strain>
    </source>
</reference>